<proteinExistence type="inferred from homology"/>
<dbReference type="EMBL" id="BAABFO010000001">
    <property type="protein sequence ID" value="GAA4323102.1"/>
    <property type="molecule type" value="Genomic_DNA"/>
</dbReference>
<feature type="region of interest" description="Disordered" evidence="5">
    <location>
        <begin position="19"/>
        <end position="60"/>
    </location>
</feature>
<name>A0ABP8GF42_9BURK</name>
<accession>A0ABP8GF42</accession>
<comment type="similarity">
    <text evidence="1">Belongs to the peptidase C40 family.</text>
</comment>
<keyword evidence="3" id="KW-0378">Hydrolase</keyword>
<evidence type="ECO:0000256" key="5">
    <source>
        <dbReference type="SAM" id="MobiDB-lite"/>
    </source>
</evidence>
<dbReference type="Proteomes" id="UP001501671">
    <property type="component" value="Unassembled WGS sequence"/>
</dbReference>
<protein>
    <recommendedName>
        <fullName evidence="6">NlpC/P60 domain-containing protein</fullName>
    </recommendedName>
</protein>
<evidence type="ECO:0000256" key="3">
    <source>
        <dbReference type="ARBA" id="ARBA00022801"/>
    </source>
</evidence>
<feature type="compositionally biased region" description="Low complexity" evidence="5">
    <location>
        <begin position="19"/>
        <end position="28"/>
    </location>
</feature>
<dbReference type="PANTHER" id="PTHR47053">
    <property type="entry name" value="MUREIN DD-ENDOPEPTIDASE MEPH-RELATED"/>
    <property type="match status" value="1"/>
</dbReference>
<keyword evidence="4" id="KW-0788">Thiol protease</keyword>
<dbReference type="PANTHER" id="PTHR47053:SF1">
    <property type="entry name" value="MUREIN DD-ENDOPEPTIDASE MEPH-RELATED"/>
    <property type="match status" value="1"/>
</dbReference>
<dbReference type="InterPro" id="IPR051202">
    <property type="entry name" value="Peptidase_C40"/>
</dbReference>
<dbReference type="Gene3D" id="3.90.1720.10">
    <property type="entry name" value="endopeptidase domain like (from Nostoc punctiforme)"/>
    <property type="match status" value="1"/>
</dbReference>
<comment type="caution">
    <text evidence="7">The sequence shown here is derived from an EMBL/GenBank/DDBJ whole genome shotgun (WGS) entry which is preliminary data.</text>
</comment>
<gene>
    <name evidence="7" type="ORF">GCM10023144_03690</name>
</gene>
<dbReference type="Pfam" id="PF00877">
    <property type="entry name" value="NLPC_P60"/>
    <property type="match status" value="1"/>
</dbReference>
<feature type="domain" description="NlpC/P60" evidence="6">
    <location>
        <begin position="102"/>
        <end position="226"/>
    </location>
</feature>
<evidence type="ECO:0000313" key="7">
    <source>
        <dbReference type="EMBL" id="GAA4323102.1"/>
    </source>
</evidence>
<evidence type="ECO:0000259" key="6">
    <source>
        <dbReference type="PROSITE" id="PS51935"/>
    </source>
</evidence>
<dbReference type="PROSITE" id="PS51935">
    <property type="entry name" value="NLPC_P60"/>
    <property type="match status" value="1"/>
</dbReference>
<dbReference type="InterPro" id="IPR000064">
    <property type="entry name" value="NLP_P60_dom"/>
</dbReference>
<evidence type="ECO:0000256" key="2">
    <source>
        <dbReference type="ARBA" id="ARBA00022670"/>
    </source>
</evidence>
<evidence type="ECO:0000256" key="4">
    <source>
        <dbReference type="ARBA" id="ARBA00022807"/>
    </source>
</evidence>
<evidence type="ECO:0000256" key="1">
    <source>
        <dbReference type="ARBA" id="ARBA00007074"/>
    </source>
</evidence>
<dbReference type="InterPro" id="IPR038765">
    <property type="entry name" value="Papain-like_cys_pep_sf"/>
</dbReference>
<evidence type="ECO:0000313" key="8">
    <source>
        <dbReference type="Proteomes" id="UP001501671"/>
    </source>
</evidence>
<reference evidence="8" key="1">
    <citation type="journal article" date="2019" name="Int. J. Syst. Evol. Microbiol.">
        <title>The Global Catalogue of Microorganisms (GCM) 10K type strain sequencing project: providing services to taxonomists for standard genome sequencing and annotation.</title>
        <authorList>
            <consortium name="The Broad Institute Genomics Platform"/>
            <consortium name="The Broad Institute Genome Sequencing Center for Infectious Disease"/>
            <person name="Wu L."/>
            <person name="Ma J."/>
        </authorList>
    </citation>
    <scope>NUCLEOTIDE SEQUENCE [LARGE SCALE GENOMIC DNA]</scope>
    <source>
        <strain evidence="8">JCM 17666</strain>
    </source>
</reference>
<dbReference type="RefSeq" id="WP_345245722.1">
    <property type="nucleotide sequence ID" value="NZ_BAABFO010000001.1"/>
</dbReference>
<sequence length="233" mass="24447">MLAAAVLIAAGLAGCASVPSPGSPQGQSAQEFSSPQADASALQDTPLLGSDAPAWRGQRRPGAAYGRSYRFDPGAAASLDPARILNGELPPDTPHDASPASSELNAELATYALGYLGVRYRSGGSSPESGFDCSGLVGYVSRKVLGLNLPRRAEDMSHVGEQVDMGDLQPGDLVFYNTLRRKFSHVGIYLGDGRFVHSPASGGRVRIESMDLAYWKARFNGARRLAAAEAALP</sequence>
<keyword evidence="2" id="KW-0645">Protease</keyword>
<dbReference type="SUPFAM" id="SSF54001">
    <property type="entry name" value="Cysteine proteinases"/>
    <property type="match status" value="1"/>
</dbReference>
<keyword evidence="8" id="KW-1185">Reference proteome</keyword>
<organism evidence="7 8">
    <name type="scientific">Pigmentiphaga soli</name>
    <dbReference type="NCBI Taxonomy" id="1007095"/>
    <lineage>
        <taxon>Bacteria</taxon>
        <taxon>Pseudomonadati</taxon>
        <taxon>Pseudomonadota</taxon>
        <taxon>Betaproteobacteria</taxon>
        <taxon>Burkholderiales</taxon>
        <taxon>Alcaligenaceae</taxon>
        <taxon>Pigmentiphaga</taxon>
    </lineage>
</organism>